<dbReference type="InterPro" id="IPR036163">
    <property type="entry name" value="HMA_dom_sf"/>
</dbReference>
<name>A0ABY6CPF6_9BACT</name>
<keyword evidence="2" id="KW-1185">Reference proteome</keyword>
<reference evidence="1" key="1">
    <citation type="submission" date="2022-09" db="EMBL/GenBank/DDBJ databases">
        <title>Comparative genomics and taxonomic characterization of three novel marine species of genus Reichenbachiella exhibiting antioxidant and polysaccharide degradation activities.</title>
        <authorList>
            <person name="Muhammad N."/>
            <person name="Lee Y.-J."/>
            <person name="Ko J."/>
            <person name="Kim S.-G."/>
        </authorList>
    </citation>
    <scope>NUCLEOTIDE SEQUENCE</scope>
    <source>
        <strain evidence="1">BKB1-1</strain>
    </source>
</reference>
<evidence type="ECO:0000313" key="2">
    <source>
        <dbReference type="Proteomes" id="UP001065174"/>
    </source>
</evidence>
<protein>
    <recommendedName>
        <fullName evidence="3">HMA domain-containing protein</fullName>
    </recommendedName>
</protein>
<evidence type="ECO:0008006" key="3">
    <source>
        <dbReference type="Google" id="ProtNLM"/>
    </source>
</evidence>
<sequence length="81" mass="9423">MNHQDTIMMNPTYIEVFKTNVDCQHKAADILKELLNLFSYSEANFDLDDCDRVLRIVGENIEIKEVIKLINQTGYHCEVMS</sequence>
<proteinExistence type="predicted"/>
<dbReference type="EMBL" id="CP106679">
    <property type="protein sequence ID" value="UXP31243.1"/>
    <property type="molecule type" value="Genomic_DNA"/>
</dbReference>
<evidence type="ECO:0000313" key="1">
    <source>
        <dbReference type="EMBL" id="UXP31243.1"/>
    </source>
</evidence>
<organism evidence="1 2">
    <name type="scientific">Reichenbachiella agarivorans</name>
    <dbReference type="NCBI Taxonomy" id="2979464"/>
    <lineage>
        <taxon>Bacteria</taxon>
        <taxon>Pseudomonadati</taxon>
        <taxon>Bacteroidota</taxon>
        <taxon>Cytophagia</taxon>
        <taxon>Cytophagales</taxon>
        <taxon>Reichenbachiellaceae</taxon>
        <taxon>Reichenbachiella</taxon>
    </lineage>
</organism>
<gene>
    <name evidence="1" type="ORF">N6H18_12880</name>
</gene>
<dbReference type="RefSeq" id="WP_262308683.1">
    <property type="nucleotide sequence ID" value="NZ_CP106679.1"/>
</dbReference>
<dbReference type="SUPFAM" id="SSF55008">
    <property type="entry name" value="HMA, heavy metal-associated domain"/>
    <property type="match status" value="1"/>
</dbReference>
<accession>A0ABY6CPF6</accession>
<dbReference type="Proteomes" id="UP001065174">
    <property type="component" value="Chromosome"/>
</dbReference>